<organism evidence="1 2">
    <name type="scientific">Boletus reticuloceps</name>
    <dbReference type="NCBI Taxonomy" id="495285"/>
    <lineage>
        <taxon>Eukaryota</taxon>
        <taxon>Fungi</taxon>
        <taxon>Dikarya</taxon>
        <taxon>Basidiomycota</taxon>
        <taxon>Agaricomycotina</taxon>
        <taxon>Agaricomycetes</taxon>
        <taxon>Agaricomycetidae</taxon>
        <taxon>Boletales</taxon>
        <taxon>Boletineae</taxon>
        <taxon>Boletaceae</taxon>
        <taxon>Boletoideae</taxon>
        <taxon>Boletus</taxon>
    </lineage>
</organism>
<reference evidence="1" key="1">
    <citation type="submission" date="2021-03" db="EMBL/GenBank/DDBJ databases">
        <title>Evolutionary innovations through gain and loss of genes in the ectomycorrhizal Boletales.</title>
        <authorList>
            <person name="Wu G."/>
            <person name="Miyauchi S."/>
            <person name="Morin E."/>
            <person name="Yang Z.-L."/>
            <person name="Xu J."/>
            <person name="Martin F.M."/>
        </authorList>
    </citation>
    <scope>NUCLEOTIDE SEQUENCE</scope>
    <source>
        <strain evidence="1">BR01</strain>
    </source>
</reference>
<name>A0A8I3ABC8_9AGAM</name>
<sequence>MSKKHHISDLAKSLAGCDVVDVTLAQWGQFAFLQNYLLFCNMVDESLVKKAIQAGPDSQEDADRDSADNQFWEFIDQLLDEMHEEAHIKSTIELWKQAWEKYFTDMLQLDLEQFPAENRSASLHPLDRKSTSKWQKAINQDHTWL</sequence>
<dbReference type="OrthoDB" id="3177248at2759"/>
<dbReference type="AlphaFoldDB" id="A0A8I3ABC8"/>
<evidence type="ECO:0000313" key="2">
    <source>
        <dbReference type="Proteomes" id="UP000683000"/>
    </source>
</evidence>
<keyword evidence="2" id="KW-1185">Reference proteome</keyword>
<accession>A0A8I3ABC8</accession>
<dbReference type="Proteomes" id="UP000683000">
    <property type="component" value="Unassembled WGS sequence"/>
</dbReference>
<protein>
    <submittedName>
        <fullName evidence="1">Uncharacterized protein</fullName>
    </submittedName>
</protein>
<evidence type="ECO:0000313" key="1">
    <source>
        <dbReference type="EMBL" id="KAG6379021.1"/>
    </source>
</evidence>
<gene>
    <name evidence="1" type="ORF">JVT61DRAFT_11444</name>
</gene>
<comment type="caution">
    <text evidence="1">The sequence shown here is derived from an EMBL/GenBank/DDBJ whole genome shotgun (WGS) entry which is preliminary data.</text>
</comment>
<dbReference type="EMBL" id="JAGFBS010000005">
    <property type="protein sequence ID" value="KAG6379021.1"/>
    <property type="molecule type" value="Genomic_DNA"/>
</dbReference>
<proteinExistence type="predicted"/>